<evidence type="ECO:0000256" key="1">
    <source>
        <dbReference type="SAM" id="SignalP"/>
    </source>
</evidence>
<dbReference type="Proteomes" id="UP001301769">
    <property type="component" value="Unassembled WGS sequence"/>
</dbReference>
<evidence type="ECO:0000313" key="2">
    <source>
        <dbReference type="EMBL" id="KAK4210583.1"/>
    </source>
</evidence>
<gene>
    <name evidence="2" type="ORF">QBC37DRAFT_292226</name>
</gene>
<comment type="caution">
    <text evidence="2">The sequence shown here is derived from an EMBL/GenBank/DDBJ whole genome shotgun (WGS) entry which is preliminary data.</text>
</comment>
<keyword evidence="3" id="KW-1185">Reference proteome</keyword>
<name>A0AAN6Y1N3_9PEZI</name>
<evidence type="ECO:0000313" key="3">
    <source>
        <dbReference type="Proteomes" id="UP001301769"/>
    </source>
</evidence>
<protein>
    <submittedName>
        <fullName evidence="2">Uncharacterized protein</fullName>
    </submittedName>
</protein>
<reference evidence="2" key="1">
    <citation type="journal article" date="2023" name="Mol. Phylogenet. Evol.">
        <title>Genome-scale phylogeny and comparative genomics of the fungal order Sordariales.</title>
        <authorList>
            <person name="Hensen N."/>
            <person name="Bonometti L."/>
            <person name="Westerberg I."/>
            <person name="Brannstrom I.O."/>
            <person name="Guillou S."/>
            <person name="Cros-Aarteil S."/>
            <person name="Calhoun S."/>
            <person name="Haridas S."/>
            <person name="Kuo A."/>
            <person name="Mondo S."/>
            <person name="Pangilinan J."/>
            <person name="Riley R."/>
            <person name="LaButti K."/>
            <person name="Andreopoulos B."/>
            <person name="Lipzen A."/>
            <person name="Chen C."/>
            <person name="Yan M."/>
            <person name="Daum C."/>
            <person name="Ng V."/>
            <person name="Clum A."/>
            <person name="Steindorff A."/>
            <person name="Ohm R.A."/>
            <person name="Martin F."/>
            <person name="Silar P."/>
            <person name="Natvig D.O."/>
            <person name="Lalanne C."/>
            <person name="Gautier V."/>
            <person name="Ament-Velasquez S.L."/>
            <person name="Kruys A."/>
            <person name="Hutchinson M.I."/>
            <person name="Powell A.J."/>
            <person name="Barry K."/>
            <person name="Miller A.N."/>
            <person name="Grigoriev I.V."/>
            <person name="Debuchy R."/>
            <person name="Gladieux P."/>
            <person name="Hiltunen Thoren M."/>
            <person name="Johannesson H."/>
        </authorList>
    </citation>
    <scope>NUCLEOTIDE SEQUENCE</scope>
    <source>
        <strain evidence="2">PSN293</strain>
    </source>
</reference>
<sequence length="81" mass="8324">MWLTKVSLSLLAVVAIASAQSTGSCTVGASAPHPDPEPPYTGPCTVDACGAEGKVCKRGWLCVAWPSSNPPERKGCVCTYG</sequence>
<accession>A0AAN6Y1N3</accession>
<feature type="signal peptide" evidence="1">
    <location>
        <begin position="1"/>
        <end position="19"/>
    </location>
</feature>
<dbReference type="PROSITE" id="PS51257">
    <property type="entry name" value="PROKAR_LIPOPROTEIN"/>
    <property type="match status" value="1"/>
</dbReference>
<feature type="chain" id="PRO_5042864085" evidence="1">
    <location>
        <begin position="20"/>
        <end position="81"/>
    </location>
</feature>
<dbReference type="EMBL" id="MU858171">
    <property type="protein sequence ID" value="KAK4210583.1"/>
    <property type="molecule type" value="Genomic_DNA"/>
</dbReference>
<reference evidence="2" key="2">
    <citation type="submission" date="2023-05" db="EMBL/GenBank/DDBJ databases">
        <authorList>
            <consortium name="Lawrence Berkeley National Laboratory"/>
            <person name="Steindorff A."/>
            <person name="Hensen N."/>
            <person name="Bonometti L."/>
            <person name="Westerberg I."/>
            <person name="Brannstrom I.O."/>
            <person name="Guillou S."/>
            <person name="Cros-Aarteil S."/>
            <person name="Calhoun S."/>
            <person name="Haridas S."/>
            <person name="Kuo A."/>
            <person name="Mondo S."/>
            <person name="Pangilinan J."/>
            <person name="Riley R."/>
            <person name="Labutti K."/>
            <person name="Andreopoulos B."/>
            <person name="Lipzen A."/>
            <person name="Chen C."/>
            <person name="Yanf M."/>
            <person name="Daum C."/>
            <person name="Ng V."/>
            <person name="Clum A."/>
            <person name="Ohm R."/>
            <person name="Martin F."/>
            <person name="Silar P."/>
            <person name="Natvig D."/>
            <person name="Lalanne C."/>
            <person name="Gautier V."/>
            <person name="Ament-Velasquez S.L."/>
            <person name="Kruys A."/>
            <person name="Hutchinson M.I."/>
            <person name="Powell A.J."/>
            <person name="Barry K."/>
            <person name="Miller A.N."/>
            <person name="Grigoriev I.V."/>
            <person name="Debuchy R."/>
            <person name="Gladieux P."/>
            <person name="Thoren M.H."/>
            <person name="Johannesson H."/>
        </authorList>
    </citation>
    <scope>NUCLEOTIDE SEQUENCE</scope>
    <source>
        <strain evidence="2">PSN293</strain>
    </source>
</reference>
<keyword evidence="1" id="KW-0732">Signal</keyword>
<organism evidence="2 3">
    <name type="scientific">Rhypophila decipiens</name>
    <dbReference type="NCBI Taxonomy" id="261697"/>
    <lineage>
        <taxon>Eukaryota</taxon>
        <taxon>Fungi</taxon>
        <taxon>Dikarya</taxon>
        <taxon>Ascomycota</taxon>
        <taxon>Pezizomycotina</taxon>
        <taxon>Sordariomycetes</taxon>
        <taxon>Sordariomycetidae</taxon>
        <taxon>Sordariales</taxon>
        <taxon>Naviculisporaceae</taxon>
        <taxon>Rhypophila</taxon>
    </lineage>
</organism>
<proteinExistence type="predicted"/>
<dbReference type="AlphaFoldDB" id="A0AAN6Y1N3"/>